<dbReference type="InterPro" id="IPR052030">
    <property type="entry name" value="Peptidase_M20/M20A_hydrolases"/>
</dbReference>
<name>A0A167NG58_PHYB8</name>
<dbReference type="GeneID" id="28990362"/>
<evidence type="ECO:0000259" key="3">
    <source>
        <dbReference type="Pfam" id="PF07687"/>
    </source>
</evidence>
<gene>
    <name evidence="4" type="ORF">PHYBLDRAFT_131986</name>
</gene>
<dbReference type="OrthoDB" id="6119954at2759"/>
<dbReference type="InterPro" id="IPR017439">
    <property type="entry name" value="Amidohydrolase"/>
</dbReference>
<dbReference type="SUPFAM" id="SSF53187">
    <property type="entry name" value="Zn-dependent exopeptidases"/>
    <property type="match status" value="1"/>
</dbReference>
<comment type="similarity">
    <text evidence="1 2">Belongs to the peptidase M20A family.</text>
</comment>
<dbReference type="PIRSF" id="PIRSF037226">
    <property type="entry name" value="Amidohydrolase_ACY1L2_prd"/>
    <property type="match status" value="1"/>
</dbReference>
<dbReference type="FunFam" id="3.30.70.360:FF:000004">
    <property type="entry name" value="Peptidase M20 domain-containing protein 2"/>
    <property type="match status" value="1"/>
</dbReference>
<dbReference type="InParanoid" id="A0A167NG58"/>
<evidence type="ECO:0000313" key="5">
    <source>
        <dbReference type="Proteomes" id="UP000077315"/>
    </source>
</evidence>
<dbReference type="CDD" id="cd05672">
    <property type="entry name" value="M20_ACY1L2-like"/>
    <property type="match status" value="1"/>
</dbReference>
<dbReference type="InterPro" id="IPR002933">
    <property type="entry name" value="Peptidase_M20"/>
</dbReference>
<dbReference type="EMBL" id="KV440976">
    <property type="protein sequence ID" value="OAD75819.1"/>
    <property type="molecule type" value="Genomic_DNA"/>
</dbReference>
<sequence length="397" mass="43183">MKSSVKKIIANTIEQHNEELRAISIKIHDNPELGNREFDAFRLLTDYLETKGFKVTRGVAGLETGFIAEYSNSDKGRRVGFCSEYDALPGVGHGCGHNLIAITGLACALAIKALFDHKITKGTVVLFGTPAEESTSGKITYVLNNEVQSRVDAALMLHPMATDSLYARFLALDSLKVEFFGRASHAGMAPWNGINAVDALMQGWDNMSMMRQQTLSSNRIHGIITDGGKSANVIPDYASAAFYARSLTRDQLVELKVKLENCFKAAAISTGCEVKLTWAASGPIEDVFQNDTLTSAYREYMEEEGIKFATRVEEEQIVSGSTDMGNITHVIPATHPCFGIHTTATNHTYEFAEAAGTEQAHYDALLASRCLARAAADVLLDSAVLKSAVADFKKGKQ</sequence>
<dbReference type="VEuPathDB" id="FungiDB:PHYBLDRAFT_131986"/>
<dbReference type="InterPro" id="IPR011650">
    <property type="entry name" value="Peptidase_M20_dimer"/>
</dbReference>
<dbReference type="AlphaFoldDB" id="A0A167NG58"/>
<evidence type="ECO:0000256" key="1">
    <source>
        <dbReference type="ARBA" id="ARBA00006247"/>
    </source>
</evidence>
<dbReference type="InterPro" id="IPR036264">
    <property type="entry name" value="Bact_exopeptidase_dim_dom"/>
</dbReference>
<accession>A0A167NG58</accession>
<proteinExistence type="inferred from homology"/>
<dbReference type="RefSeq" id="XP_018293859.1">
    <property type="nucleotide sequence ID" value="XM_018429456.1"/>
</dbReference>
<dbReference type="Gene3D" id="3.30.70.360">
    <property type="match status" value="1"/>
</dbReference>
<dbReference type="PANTHER" id="PTHR30575">
    <property type="entry name" value="PEPTIDASE M20"/>
    <property type="match status" value="1"/>
</dbReference>
<dbReference type="Proteomes" id="UP000077315">
    <property type="component" value="Unassembled WGS sequence"/>
</dbReference>
<dbReference type="PANTHER" id="PTHR30575:SF0">
    <property type="entry name" value="XAA-ARG DIPEPTIDASE"/>
    <property type="match status" value="1"/>
</dbReference>
<dbReference type="Pfam" id="PF07687">
    <property type="entry name" value="M20_dimer"/>
    <property type="match status" value="1"/>
</dbReference>
<feature type="domain" description="Peptidase M20 dimerisation" evidence="3">
    <location>
        <begin position="174"/>
        <end position="267"/>
    </location>
</feature>
<evidence type="ECO:0000256" key="2">
    <source>
        <dbReference type="PIRNR" id="PIRNR037226"/>
    </source>
</evidence>
<dbReference type="NCBIfam" id="TIGR01891">
    <property type="entry name" value="amidohydrolases"/>
    <property type="match status" value="1"/>
</dbReference>
<organism evidence="4 5">
    <name type="scientific">Phycomyces blakesleeanus (strain ATCC 8743b / DSM 1359 / FGSC 10004 / NBRC 33097 / NRRL 1555)</name>
    <dbReference type="NCBI Taxonomy" id="763407"/>
    <lineage>
        <taxon>Eukaryota</taxon>
        <taxon>Fungi</taxon>
        <taxon>Fungi incertae sedis</taxon>
        <taxon>Mucoromycota</taxon>
        <taxon>Mucoromycotina</taxon>
        <taxon>Mucoromycetes</taxon>
        <taxon>Mucorales</taxon>
        <taxon>Phycomycetaceae</taxon>
        <taxon>Phycomyces</taxon>
    </lineage>
</organism>
<dbReference type="SUPFAM" id="SSF55031">
    <property type="entry name" value="Bacterial exopeptidase dimerisation domain"/>
    <property type="match status" value="1"/>
</dbReference>
<dbReference type="Gene3D" id="3.40.630.10">
    <property type="entry name" value="Zn peptidases"/>
    <property type="match status" value="1"/>
</dbReference>
<reference evidence="5" key="1">
    <citation type="submission" date="2015-06" db="EMBL/GenBank/DDBJ databases">
        <title>Expansion of signal transduction pathways in fungi by whole-genome duplication.</title>
        <authorList>
            <consortium name="DOE Joint Genome Institute"/>
            <person name="Corrochano L.M."/>
            <person name="Kuo A."/>
            <person name="Marcet-Houben M."/>
            <person name="Polaino S."/>
            <person name="Salamov A."/>
            <person name="Villalobos J.M."/>
            <person name="Alvarez M.I."/>
            <person name="Avalos J."/>
            <person name="Benito E.P."/>
            <person name="Benoit I."/>
            <person name="Burger G."/>
            <person name="Camino L.P."/>
            <person name="Canovas D."/>
            <person name="Cerda-Olmedo E."/>
            <person name="Cheng J.-F."/>
            <person name="Dominguez A."/>
            <person name="Elias M."/>
            <person name="Eslava A.P."/>
            <person name="Glaser F."/>
            <person name="Grimwood J."/>
            <person name="Gutierrez G."/>
            <person name="Heitman J."/>
            <person name="Henrissat B."/>
            <person name="Iturriaga E.A."/>
            <person name="Lang B.F."/>
            <person name="Lavin J.L."/>
            <person name="Lee S."/>
            <person name="Li W."/>
            <person name="Lindquist E."/>
            <person name="Lopez-Garcia S."/>
            <person name="Luque E.M."/>
            <person name="Marcos A.T."/>
            <person name="Martin J."/>
            <person name="McCluskey K."/>
            <person name="Medina H.R."/>
            <person name="Miralles-Duran A."/>
            <person name="Miyazaki A."/>
            <person name="Munoz-Torres E."/>
            <person name="Oguiza J.A."/>
            <person name="Ohm R."/>
            <person name="Olmedo M."/>
            <person name="Orejas M."/>
            <person name="Ortiz-Castellanos L."/>
            <person name="Pisabarro A.G."/>
            <person name="Rodriguez-Romero J."/>
            <person name="Ruiz-Herrera J."/>
            <person name="Ruiz-Vazquez R."/>
            <person name="Sanz C."/>
            <person name="Schackwitz W."/>
            <person name="Schmutz J."/>
            <person name="Shahriari M."/>
            <person name="Shelest E."/>
            <person name="Silva-Franco F."/>
            <person name="Soanes D."/>
            <person name="Syed K."/>
            <person name="Tagua V.G."/>
            <person name="Talbot N.J."/>
            <person name="Thon M."/>
            <person name="De vries R.P."/>
            <person name="Wiebenga A."/>
            <person name="Yadav J.S."/>
            <person name="Braun E.L."/>
            <person name="Baker S."/>
            <person name="Garre V."/>
            <person name="Horwitz B."/>
            <person name="Torres-Martinez S."/>
            <person name="Idnurm A."/>
            <person name="Herrera-Estrella A."/>
            <person name="Gabaldon T."/>
            <person name="Grigoriev I.V."/>
        </authorList>
    </citation>
    <scope>NUCLEOTIDE SEQUENCE [LARGE SCALE GENOMIC DNA]</scope>
    <source>
        <strain evidence="5">NRRL 1555(-)</strain>
    </source>
</reference>
<dbReference type="Pfam" id="PF01546">
    <property type="entry name" value="Peptidase_M20"/>
    <property type="match status" value="1"/>
</dbReference>
<evidence type="ECO:0000313" key="4">
    <source>
        <dbReference type="EMBL" id="OAD75819.1"/>
    </source>
</evidence>
<keyword evidence="5" id="KW-1185">Reference proteome</keyword>
<protein>
    <recommendedName>
        <fullName evidence="2">Peptidase M20 domain-containing protein 2</fullName>
    </recommendedName>
</protein>
<dbReference type="InterPro" id="IPR017144">
    <property type="entry name" value="Xaa-Arg_dipeptidase"/>
</dbReference>
<dbReference type="GO" id="GO:0016805">
    <property type="term" value="F:dipeptidase activity"/>
    <property type="evidence" value="ECO:0007669"/>
    <property type="project" value="InterPro"/>
</dbReference>
<dbReference type="STRING" id="763407.A0A167NG58"/>